<dbReference type="CTD" id="114792"/>
<dbReference type="InterPro" id="IPR011705">
    <property type="entry name" value="BACK"/>
</dbReference>
<dbReference type="PROSITE" id="PS50097">
    <property type="entry name" value="BTB"/>
    <property type="match status" value="1"/>
</dbReference>
<dbReference type="SMART" id="SM00225">
    <property type="entry name" value="BTB"/>
    <property type="match status" value="1"/>
</dbReference>
<dbReference type="SMART" id="SM00612">
    <property type="entry name" value="Kelch"/>
    <property type="match status" value="5"/>
</dbReference>
<dbReference type="Pfam" id="PF24981">
    <property type="entry name" value="Beta-prop_ATRN-LZTR1"/>
    <property type="match status" value="1"/>
</dbReference>
<evidence type="ECO:0000259" key="4">
    <source>
        <dbReference type="PROSITE" id="PS50097"/>
    </source>
</evidence>
<dbReference type="RefSeq" id="XP_042565049.1">
    <property type="nucleotide sequence ID" value="XM_042709115.1"/>
</dbReference>
<dbReference type="PANTHER" id="PTHR45632">
    <property type="entry name" value="LD33804P"/>
    <property type="match status" value="1"/>
</dbReference>
<dbReference type="GeneID" id="105897616"/>
<evidence type="ECO:0000256" key="3">
    <source>
        <dbReference type="SAM" id="MobiDB-lite"/>
    </source>
</evidence>
<dbReference type="SMART" id="SM00875">
    <property type="entry name" value="BACK"/>
    <property type="match status" value="1"/>
</dbReference>
<dbReference type="KEGG" id="char:105897616"/>
<sequence length="598" mass="67444">MPSEPLLSSQDMLKGQRLCQSRSHQDSVLSALNQQRKDGLFCDVTLVAGEQKFHAHKAVLAACSDYFRIVLEPGVIQDVLAAGSHLQLLELLSLCSNYLIQELSSLNYLDLYRLADLFHLPALEEATVAFLVEHLAELQRSHQEEVLLLPYRLLREVLKSDRLTSLSEEEIWQLVVRWLEHDCRYQYAEDLLQHVRYGLMESSVLHHLSDGHPLLHASLVEEALDYQRGTFVQPLRQTARTRPRFRSLTLYVAGGRKREVSRVRELRYFNPAGPGGGGVQTEGGGQQQQQHQMQGVRVPGGSDWSELAPMPAGRSHHCVAVMGHFLFVAGGEVEQTNGRTCAVRSACRYDLRANRWTDIAPMKACREHFVLGVLGQFLFAVGGRNELRQVLPSVERYCPKRNKWMFVQPFDRSLSCHAGCVADGLLWVSGGVTNTAQYQNRLMVYDPAQDQWLARSSMLQRRVYHVMAAVGRQLYVLGGNDLDYNNDRILVRHIDCYHIDDDQWTRCSFSLLTGQNEAGVAVHEDRIYVVGGYSIWTNEPLACIQVLDVSSEGKEEVFYGPSLPFASNGIATCFLPAPHFSCPNLQTLQVPHHRIGTL</sequence>
<gene>
    <name evidence="6 7 8" type="primary">klhl32</name>
</gene>
<dbReference type="RefSeq" id="XP_042565048.1">
    <property type="nucleotide sequence ID" value="XM_042709114.1"/>
</dbReference>
<evidence type="ECO:0000256" key="1">
    <source>
        <dbReference type="ARBA" id="ARBA00022441"/>
    </source>
</evidence>
<dbReference type="OrthoDB" id="45365at2759"/>
<dbReference type="PANTHER" id="PTHR45632:SF3">
    <property type="entry name" value="KELCH-LIKE PROTEIN 32"/>
    <property type="match status" value="1"/>
</dbReference>
<keyword evidence="2" id="KW-0677">Repeat</keyword>
<evidence type="ECO:0000313" key="6">
    <source>
        <dbReference type="RefSeq" id="XP_042565048.1"/>
    </source>
</evidence>
<dbReference type="InterPro" id="IPR017096">
    <property type="entry name" value="BTB-kelch_protein"/>
</dbReference>
<dbReference type="InterPro" id="IPR006652">
    <property type="entry name" value="Kelch_1"/>
</dbReference>
<dbReference type="GeneTree" id="ENSGT00940000157179"/>
<feature type="domain" description="BTB" evidence="4">
    <location>
        <begin position="42"/>
        <end position="116"/>
    </location>
</feature>
<proteinExistence type="predicted"/>
<feature type="compositionally biased region" description="Gly residues" evidence="3">
    <location>
        <begin position="273"/>
        <end position="286"/>
    </location>
</feature>
<dbReference type="PIRSF" id="PIRSF037037">
    <property type="entry name" value="Kelch-like_protein_gigaxonin"/>
    <property type="match status" value="1"/>
</dbReference>
<keyword evidence="1" id="KW-0880">Kelch repeat</keyword>
<reference evidence="6 7" key="1">
    <citation type="submission" date="2025-04" db="UniProtKB">
        <authorList>
            <consortium name="RefSeq"/>
        </authorList>
    </citation>
    <scope>IDENTIFICATION</scope>
</reference>
<evidence type="ECO:0000313" key="7">
    <source>
        <dbReference type="RefSeq" id="XP_042565049.1"/>
    </source>
</evidence>
<evidence type="ECO:0000313" key="8">
    <source>
        <dbReference type="RefSeq" id="XP_042565050.1"/>
    </source>
</evidence>
<dbReference type="InterPro" id="IPR000210">
    <property type="entry name" value="BTB/POZ_dom"/>
</dbReference>
<evidence type="ECO:0000256" key="2">
    <source>
        <dbReference type="ARBA" id="ARBA00022737"/>
    </source>
</evidence>
<dbReference type="Proteomes" id="UP000515152">
    <property type="component" value="Chromosome 11"/>
</dbReference>
<name>A0A8M1KRL2_CLUHA</name>
<feature type="region of interest" description="Disordered" evidence="3">
    <location>
        <begin position="271"/>
        <end position="299"/>
    </location>
</feature>
<protein>
    <submittedName>
        <fullName evidence="6 7">Kelch-like protein 32</fullName>
    </submittedName>
</protein>
<accession>A0A8M1KRL2</accession>
<organism evidence="5 6">
    <name type="scientific">Clupea harengus</name>
    <name type="common">Atlantic herring</name>
    <dbReference type="NCBI Taxonomy" id="7950"/>
    <lineage>
        <taxon>Eukaryota</taxon>
        <taxon>Metazoa</taxon>
        <taxon>Chordata</taxon>
        <taxon>Craniata</taxon>
        <taxon>Vertebrata</taxon>
        <taxon>Euteleostomi</taxon>
        <taxon>Actinopterygii</taxon>
        <taxon>Neopterygii</taxon>
        <taxon>Teleostei</taxon>
        <taxon>Clupei</taxon>
        <taxon>Clupeiformes</taxon>
        <taxon>Clupeoidei</taxon>
        <taxon>Clupeidae</taxon>
        <taxon>Clupea</taxon>
    </lineage>
</organism>
<dbReference type="InterPro" id="IPR056737">
    <property type="entry name" value="Beta-prop_ATRN-MKLN-like"/>
</dbReference>
<dbReference type="Pfam" id="PF07707">
    <property type="entry name" value="BACK"/>
    <property type="match status" value="1"/>
</dbReference>
<dbReference type="AlphaFoldDB" id="A0A8M1KRL2"/>
<keyword evidence="5" id="KW-1185">Reference proteome</keyword>
<evidence type="ECO:0000313" key="5">
    <source>
        <dbReference type="Proteomes" id="UP000515152"/>
    </source>
</evidence>
<dbReference type="RefSeq" id="XP_042565050.1">
    <property type="nucleotide sequence ID" value="XM_042709116.1"/>
</dbReference>